<reference evidence="1 2" key="1">
    <citation type="submission" date="2018-06" db="EMBL/GenBank/DDBJ databases">
        <title>Pseudomonas diversity within urban Lake Michigan freshwaters.</title>
        <authorList>
            <person name="Batrich M."/>
            <person name="Hatzopoulos T."/>
            <person name="Putonti C."/>
        </authorList>
    </citation>
    <scope>NUCLEOTIDE SEQUENCE [LARGE SCALE GENOMIC DNA]</scope>
    <source>
        <strain evidence="1 2">LBp-160603</strain>
    </source>
</reference>
<accession>A0A2V4I9S6</accession>
<sequence length="65" mass="7150">MMAYWVAYLDMHLRAHLDATVGQGQERGDCCVGSRQELQRGASGRGIMASAPLEPHVPDVARNLR</sequence>
<protein>
    <submittedName>
        <fullName evidence="1">Uncharacterized protein</fullName>
    </submittedName>
</protein>
<proteinExistence type="predicted"/>
<comment type="caution">
    <text evidence="1">The sequence shown here is derived from an EMBL/GenBank/DDBJ whole genome shotgun (WGS) entry which is preliminary data.</text>
</comment>
<evidence type="ECO:0000313" key="2">
    <source>
        <dbReference type="Proteomes" id="UP000247620"/>
    </source>
</evidence>
<evidence type="ECO:0000313" key="1">
    <source>
        <dbReference type="EMBL" id="PYB83404.1"/>
    </source>
</evidence>
<dbReference type="AlphaFoldDB" id="A0A2V4I9S6"/>
<name>A0A2V4I9S6_9PSED</name>
<organism evidence="1 2">
    <name type="scientific">Pseudomonas soli</name>
    <dbReference type="NCBI Taxonomy" id="1306993"/>
    <lineage>
        <taxon>Bacteria</taxon>
        <taxon>Pseudomonadati</taxon>
        <taxon>Pseudomonadota</taxon>
        <taxon>Gammaproteobacteria</taxon>
        <taxon>Pseudomonadales</taxon>
        <taxon>Pseudomonadaceae</taxon>
        <taxon>Pseudomonas</taxon>
    </lineage>
</organism>
<dbReference type="Proteomes" id="UP000247620">
    <property type="component" value="Unassembled WGS sequence"/>
</dbReference>
<gene>
    <name evidence="1" type="ORF">DMX07_09055</name>
</gene>
<dbReference type="EMBL" id="QJRO01000004">
    <property type="protein sequence ID" value="PYB83404.1"/>
    <property type="molecule type" value="Genomic_DNA"/>
</dbReference>